<keyword evidence="3" id="KW-1185">Reference proteome</keyword>
<evidence type="ECO:0000313" key="3">
    <source>
        <dbReference type="Proteomes" id="UP000499080"/>
    </source>
</evidence>
<gene>
    <name evidence="2" type="ORF">AVEN_22856_1</name>
</gene>
<sequence>MERLRRLLAEVETEEVPDFDNEDNGPDDVPDFGNEDNGPDDVPDFGNEDNGPDDVSEETFLGHESFCEHDTCDVFPSREHNFHEKESRVPLISAADRRTAAPGGH</sequence>
<dbReference type="AlphaFoldDB" id="A0A4Y2S2C7"/>
<dbReference type="Proteomes" id="UP000499080">
    <property type="component" value="Unassembled WGS sequence"/>
</dbReference>
<proteinExistence type="predicted"/>
<accession>A0A4Y2S2C7</accession>
<comment type="caution">
    <text evidence="2">The sequence shown here is derived from an EMBL/GenBank/DDBJ whole genome shotgun (WGS) entry which is preliminary data.</text>
</comment>
<evidence type="ECO:0000256" key="1">
    <source>
        <dbReference type="SAM" id="MobiDB-lite"/>
    </source>
</evidence>
<feature type="region of interest" description="Disordered" evidence="1">
    <location>
        <begin position="1"/>
        <end position="58"/>
    </location>
</feature>
<reference evidence="2 3" key="1">
    <citation type="journal article" date="2019" name="Sci. Rep.">
        <title>Orb-weaving spider Araneus ventricosus genome elucidates the spidroin gene catalogue.</title>
        <authorList>
            <person name="Kono N."/>
            <person name="Nakamura H."/>
            <person name="Ohtoshi R."/>
            <person name="Moran D.A.P."/>
            <person name="Shinohara A."/>
            <person name="Yoshida Y."/>
            <person name="Fujiwara M."/>
            <person name="Mori M."/>
            <person name="Tomita M."/>
            <person name="Arakawa K."/>
        </authorList>
    </citation>
    <scope>NUCLEOTIDE SEQUENCE [LARGE SCALE GENOMIC DNA]</scope>
</reference>
<feature type="compositionally biased region" description="Acidic residues" evidence="1">
    <location>
        <begin position="11"/>
        <end position="57"/>
    </location>
</feature>
<evidence type="ECO:0000313" key="2">
    <source>
        <dbReference type="EMBL" id="GBN81766.1"/>
    </source>
</evidence>
<dbReference type="EMBL" id="BGPR01019384">
    <property type="protein sequence ID" value="GBN81766.1"/>
    <property type="molecule type" value="Genomic_DNA"/>
</dbReference>
<name>A0A4Y2S2C7_ARAVE</name>
<feature type="region of interest" description="Disordered" evidence="1">
    <location>
        <begin position="82"/>
        <end position="105"/>
    </location>
</feature>
<protein>
    <submittedName>
        <fullName evidence="2">Uncharacterized protein</fullName>
    </submittedName>
</protein>
<organism evidence="2 3">
    <name type="scientific">Araneus ventricosus</name>
    <name type="common">Orbweaver spider</name>
    <name type="synonym">Epeira ventricosa</name>
    <dbReference type="NCBI Taxonomy" id="182803"/>
    <lineage>
        <taxon>Eukaryota</taxon>
        <taxon>Metazoa</taxon>
        <taxon>Ecdysozoa</taxon>
        <taxon>Arthropoda</taxon>
        <taxon>Chelicerata</taxon>
        <taxon>Arachnida</taxon>
        <taxon>Araneae</taxon>
        <taxon>Araneomorphae</taxon>
        <taxon>Entelegynae</taxon>
        <taxon>Araneoidea</taxon>
        <taxon>Araneidae</taxon>
        <taxon>Araneus</taxon>
    </lineage>
</organism>